<dbReference type="InterPro" id="IPR001810">
    <property type="entry name" value="F-box_dom"/>
</dbReference>
<evidence type="ECO:0000313" key="2">
    <source>
        <dbReference type="EMBL" id="OBZ87246.1"/>
    </source>
</evidence>
<sequence>MITCIPVEILDQICPHLSTDDYYQLVSASQAFKKIFIPYMYKEVIFNTLEQAEAFIKTTSYHRYVRRLTILQYGPNMNELKTISDYFPNLESINACCTKEIAWEEFDQPLHYLTSFACSRQLSKASLVNVLSNTPRLQKLDFVYFKSDHLDFSFFDTVHSLCPNLIDLSITCSTWKQSISLKEQELAQPANTLKRLNIRKERGENQHQAWLMYIGNKYPNIVSLKFEHEFFLYDRDMPELHLAFYSWFLSKCQHLVSFEWKYVLPNAALIQQLKKMQRRFCRLVLYDPRAVDSGLLKPNCLPFLNDLKILLPQWKPFNSLISIISKAFPRLQHLSLEGGARTYHIDMVLDQFLHLTSLEIQSLRLVVTKGRIEQQRRSAVPHPLKKIRLSCSRLFDEVFDYISVRCFELKQLTLDRVRFKTSAPKARIYLQQQELQRIELNIFGRFVNHKTTQMQLLHVQHKNRSSWYRTTLKNHYAPPIRPFKELDIRDIETLASLLSHDINPLPSSRQLLFCPSSIFNDYDLLEVMENGYLEIVCQSIDAIYIDKKRLI</sequence>
<dbReference type="Gene3D" id="3.80.10.10">
    <property type="entry name" value="Ribonuclease Inhibitor"/>
    <property type="match status" value="1"/>
</dbReference>
<dbReference type="PROSITE" id="PS50181">
    <property type="entry name" value="FBOX"/>
    <property type="match status" value="1"/>
</dbReference>
<protein>
    <recommendedName>
        <fullName evidence="1">F-box domain-containing protein</fullName>
    </recommendedName>
</protein>
<evidence type="ECO:0000313" key="3">
    <source>
        <dbReference type="Proteomes" id="UP000093000"/>
    </source>
</evidence>
<dbReference type="InParanoid" id="A0A1C7NFB7"/>
<dbReference type="Proteomes" id="UP000093000">
    <property type="component" value="Unassembled WGS sequence"/>
</dbReference>
<reference evidence="2 3" key="1">
    <citation type="submission" date="2016-03" db="EMBL/GenBank/DDBJ databases">
        <title>Choanephora cucurbitarum.</title>
        <authorList>
            <person name="Min B."/>
            <person name="Park H."/>
            <person name="Park J.-H."/>
            <person name="Shin H.-D."/>
            <person name="Choi I.-G."/>
        </authorList>
    </citation>
    <scope>NUCLEOTIDE SEQUENCE [LARGE SCALE GENOMIC DNA]</scope>
    <source>
        <strain evidence="2 3">KUS-F28377</strain>
    </source>
</reference>
<gene>
    <name evidence="2" type="ORF">A0J61_04708</name>
</gene>
<name>A0A1C7NFB7_9FUNG</name>
<dbReference type="OrthoDB" id="2285227at2759"/>
<organism evidence="2 3">
    <name type="scientific">Choanephora cucurbitarum</name>
    <dbReference type="NCBI Taxonomy" id="101091"/>
    <lineage>
        <taxon>Eukaryota</taxon>
        <taxon>Fungi</taxon>
        <taxon>Fungi incertae sedis</taxon>
        <taxon>Mucoromycota</taxon>
        <taxon>Mucoromycotina</taxon>
        <taxon>Mucoromycetes</taxon>
        <taxon>Mucorales</taxon>
        <taxon>Mucorineae</taxon>
        <taxon>Choanephoraceae</taxon>
        <taxon>Choanephoroideae</taxon>
        <taxon>Choanephora</taxon>
    </lineage>
</organism>
<dbReference type="SUPFAM" id="SSF52047">
    <property type="entry name" value="RNI-like"/>
    <property type="match status" value="1"/>
</dbReference>
<comment type="caution">
    <text evidence="2">The sequence shown here is derived from an EMBL/GenBank/DDBJ whole genome shotgun (WGS) entry which is preliminary data.</text>
</comment>
<proteinExistence type="predicted"/>
<dbReference type="EMBL" id="LUGH01000236">
    <property type="protein sequence ID" value="OBZ87246.1"/>
    <property type="molecule type" value="Genomic_DNA"/>
</dbReference>
<accession>A0A1C7NFB7</accession>
<feature type="domain" description="F-box" evidence="1">
    <location>
        <begin position="1"/>
        <end position="49"/>
    </location>
</feature>
<dbReference type="AlphaFoldDB" id="A0A1C7NFB7"/>
<keyword evidence="3" id="KW-1185">Reference proteome</keyword>
<evidence type="ECO:0000259" key="1">
    <source>
        <dbReference type="PROSITE" id="PS50181"/>
    </source>
</evidence>
<dbReference type="InterPro" id="IPR032675">
    <property type="entry name" value="LRR_dom_sf"/>
</dbReference>